<dbReference type="InterPro" id="IPR020845">
    <property type="entry name" value="AMP-binding_CS"/>
</dbReference>
<dbReference type="FunFam" id="3.30.300.30:FF:000007">
    <property type="entry name" value="4-coumarate--CoA ligase 2"/>
    <property type="match status" value="1"/>
</dbReference>
<evidence type="ECO:0000313" key="5">
    <source>
        <dbReference type="EMBL" id="OCK77434.1"/>
    </source>
</evidence>
<dbReference type="PROSITE" id="PS00455">
    <property type="entry name" value="AMP_BINDING"/>
    <property type="match status" value="1"/>
</dbReference>
<dbReference type="InterPro" id="IPR025110">
    <property type="entry name" value="AMP-bd_C"/>
</dbReference>
<evidence type="ECO:0000313" key="6">
    <source>
        <dbReference type="Proteomes" id="UP000250266"/>
    </source>
</evidence>
<reference evidence="5 6" key="1">
    <citation type="journal article" date="2016" name="Nat. Commun.">
        <title>Ectomycorrhizal ecology is imprinted in the genome of the dominant symbiotic fungus Cenococcum geophilum.</title>
        <authorList>
            <consortium name="DOE Joint Genome Institute"/>
            <person name="Peter M."/>
            <person name="Kohler A."/>
            <person name="Ohm R.A."/>
            <person name="Kuo A."/>
            <person name="Krutzmann J."/>
            <person name="Morin E."/>
            <person name="Arend M."/>
            <person name="Barry K.W."/>
            <person name="Binder M."/>
            <person name="Choi C."/>
            <person name="Clum A."/>
            <person name="Copeland A."/>
            <person name="Grisel N."/>
            <person name="Haridas S."/>
            <person name="Kipfer T."/>
            <person name="LaButti K."/>
            <person name="Lindquist E."/>
            <person name="Lipzen A."/>
            <person name="Maire R."/>
            <person name="Meier B."/>
            <person name="Mihaltcheva S."/>
            <person name="Molinier V."/>
            <person name="Murat C."/>
            <person name="Poggeler S."/>
            <person name="Quandt C.A."/>
            <person name="Sperisen C."/>
            <person name="Tritt A."/>
            <person name="Tisserant E."/>
            <person name="Crous P.W."/>
            <person name="Henrissat B."/>
            <person name="Nehls U."/>
            <person name="Egli S."/>
            <person name="Spatafora J.W."/>
            <person name="Grigoriev I.V."/>
            <person name="Martin F.M."/>
        </authorList>
    </citation>
    <scope>NUCLEOTIDE SEQUENCE [LARGE SCALE GENOMIC DNA]</scope>
    <source>
        <strain evidence="5 6">CBS 459.81</strain>
    </source>
</reference>
<dbReference type="Pfam" id="PF00501">
    <property type="entry name" value="AMP-binding"/>
    <property type="match status" value="1"/>
</dbReference>
<dbReference type="Pfam" id="PF13193">
    <property type="entry name" value="AMP-binding_C"/>
    <property type="match status" value="1"/>
</dbReference>
<dbReference type="GO" id="GO:0016405">
    <property type="term" value="F:CoA-ligase activity"/>
    <property type="evidence" value="ECO:0007669"/>
    <property type="project" value="TreeGrafter"/>
</dbReference>
<dbReference type="Gene3D" id="3.40.50.12780">
    <property type="entry name" value="N-terminal domain of ligase-like"/>
    <property type="match status" value="1"/>
</dbReference>
<evidence type="ECO:0000256" key="2">
    <source>
        <dbReference type="ARBA" id="ARBA00022598"/>
    </source>
</evidence>
<organism evidence="5 6">
    <name type="scientific">Lepidopterella palustris CBS 459.81</name>
    <dbReference type="NCBI Taxonomy" id="1314670"/>
    <lineage>
        <taxon>Eukaryota</taxon>
        <taxon>Fungi</taxon>
        <taxon>Dikarya</taxon>
        <taxon>Ascomycota</taxon>
        <taxon>Pezizomycotina</taxon>
        <taxon>Dothideomycetes</taxon>
        <taxon>Pleosporomycetidae</taxon>
        <taxon>Mytilinidiales</taxon>
        <taxon>Argynnaceae</taxon>
        <taxon>Lepidopterella</taxon>
    </lineage>
</organism>
<dbReference type="CDD" id="cd05911">
    <property type="entry name" value="Firefly_Luc_like"/>
    <property type="match status" value="1"/>
</dbReference>
<evidence type="ECO:0000256" key="1">
    <source>
        <dbReference type="ARBA" id="ARBA00006432"/>
    </source>
</evidence>
<dbReference type="SUPFAM" id="SSF56801">
    <property type="entry name" value="Acetyl-CoA synthetase-like"/>
    <property type="match status" value="1"/>
</dbReference>
<feature type="domain" description="AMP-binding enzyme C-terminal" evidence="4">
    <location>
        <begin position="457"/>
        <end position="537"/>
    </location>
</feature>
<protein>
    <submittedName>
        <fullName evidence="5">Acetyl-CoA synthetase-like protein</fullName>
    </submittedName>
</protein>
<evidence type="ECO:0000259" key="4">
    <source>
        <dbReference type="Pfam" id="PF13193"/>
    </source>
</evidence>
<name>A0A8E2JCX4_9PEZI</name>
<dbReference type="EMBL" id="KV745128">
    <property type="protein sequence ID" value="OCK77434.1"/>
    <property type="molecule type" value="Genomic_DNA"/>
</dbReference>
<keyword evidence="2" id="KW-0436">Ligase</keyword>
<dbReference type="InterPro" id="IPR042099">
    <property type="entry name" value="ANL_N_sf"/>
</dbReference>
<sequence length="557" mass="62671">MVVTSPHPAVEIPDIDIWEFLFERTNREWPDDKIIYICPETKRHYTFRMVRDAALGFGMGLSSSWNLNQGDVMSIFAHNSIDTPAVIWGCHWAGLTVAPSSPLNSVREYAFQLTDSGAKGIVTQRSLLPTAEKAARLAGLRQDRIILIEDAPDATLPYQHFTTFIPTNTFTGQQSPRIKVEPSVDLAFLCYSSGTTGHPKGVMLTHTNIIANILQNRACDSKYLTWHSSSISKSESRGDKIVGFLPFYHIYGLTSLVHVSLYAGLSLIVMPRFSLQKFCFYVQDYRATFANVVPPVILLLAKHPVVNKYDLSSLKMLNCGAAPLTKDLASALYERIRVPVKQGYGLTETSPTTHLQPWDRWDVWGSIGYLLPNQIAKFVDPYERELPVGNTGELWIKGPNVFKGYFKNPQATRNSLSADGFFKTGDIGHVDDQGNFYITDRIKELIKYKGFQVPPAELEGLLLSHPKVNDVAVLGIYDEHVASEIPRAYILPVKGVERNTETEKEICDWLAERVSSYKRLRGGVCWVNEIPRSPTGKILRRHLKDNIEKENVDRAKI</sequence>
<dbReference type="InterPro" id="IPR045851">
    <property type="entry name" value="AMP-bd_C_sf"/>
</dbReference>
<accession>A0A8E2JCX4</accession>
<dbReference type="AlphaFoldDB" id="A0A8E2JCX4"/>
<evidence type="ECO:0000259" key="3">
    <source>
        <dbReference type="Pfam" id="PF00501"/>
    </source>
</evidence>
<dbReference type="OrthoDB" id="6509636at2759"/>
<comment type="similarity">
    <text evidence="1">Belongs to the ATP-dependent AMP-binding enzyme family.</text>
</comment>
<proteinExistence type="inferred from homology"/>
<dbReference type="Proteomes" id="UP000250266">
    <property type="component" value="Unassembled WGS sequence"/>
</dbReference>
<feature type="domain" description="AMP-dependent synthetase/ligase" evidence="3">
    <location>
        <begin position="22"/>
        <end position="406"/>
    </location>
</feature>
<gene>
    <name evidence="5" type="ORF">K432DRAFT_428003</name>
</gene>
<keyword evidence="6" id="KW-1185">Reference proteome</keyword>
<dbReference type="PANTHER" id="PTHR24096:SF149">
    <property type="entry name" value="AMP-BINDING DOMAIN-CONTAINING PROTEIN-RELATED"/>
    <property type="match status" value="1"/>
</dbReference>
<dbReference type="InterPro" id="IPR000873">
    <property type="entry name" value="AMP-dep_synth/lig_dom"/>
</dbReference>
<dbReference type="Gene3D" id="3.30.300.30">
    <property type="match status" value="1"/>
</dbReference>
<dbReference type="PANTHER" id="PTHR24096">
    <property type="entry name" value="LONG-CHAIN-FATTY-ACID--COA LIGASE"/>
    <property type="match status" value="1"/>
</dbReference>